<evidence type="ECO:0000313" key="2">
    <source>
        <dbReference type="EMBL" id="GJT07340.1"/>
    </source>
</evidence>
<dbReference type="GO" id="GO:0003887">
    <property type="term" value="F:DNA-directed DNA polymerase activity"/>
    <property type="evidence" value="ECO:0007669"/>
    <property type="project" value="UniProtKB-KW"/>
</dbReference>
<keyword evidence="2" id="KW-0239">DNA-directed DNA polymerase</keyword>
<dbReference type="Pfam" id="PF13650">
    <property type="entry name" value="Asp_protease_2"/>
    <property type="match status" value="1"/>
</dbReference>
<name>A0ABQ5AXF0_9ASTR</name>
<keyword evidence="3" id="KW-1185">Reference proteome</keyword>
<dbReference type="PANTHER" id="PTHR33067:SF35">
    <property type="entry name" value="ASPARTIC PEPTIDASE DDI1-TYPE DOMAIN-CONTAINING PROTEIN"/>
    <property type="match status" value="1"/>
</dbReference>
<reference evidence="2" key="1">
    <citation type="journal article" date="2022" name="Int. J. Mol. Sci.">
        <title>Draft Genome of Tanacetum Coccineum: Genomic Comparison of Closely Related Tanacetum-Family Plants.</title>
        <authorList>
            <person name="Yamashiro T."/>
            <person name="Shiraishi A."/>
            <person name="Nakayama K."/>
            <person name="Satake H."/>
        </authorList>
    </citation>
    <scope>NUCLEOTIDE SEQUENCE</scope>
</reference>
<dbReference type="PANTHER" id="PTHR33067">
    <property type="entry name" value="RNA-DIRECTED DNA POLYMERASE-RELATED"/>
    <property type="match status" value="1"/>
</dbReference>
<dbReference type="Proteomes" id="UP001151760">
    <property type="component" value="Unassembled WGS sequence"/>
</dbReference>
<keyword evidence="2" id="KW-0548">Nucleotidyltransferase</keyword>
<feature type="region of interest" description="Disordered" evidence="1">
    <location>
        <begin position="74"/>
        <end position="104"/>
    </location>
</feature>
<dbReference type="Gene3D" id="2.40.70.10">
    <property type="entry name" value="Acid Proteases"/>
    <property type="match status" value="1"/>
</dbReference>
<dbReference type="EMBL" id="BQNB010012742">
    <property type="protein sequence ID" value="GJT07340.1"/>
    <property type="molecule type" value="Genomic_DNA"/>
</dbReference>
<comment type="caution">
    <text evidence="2">The sequence shown here is derived from an EMBL/GenBank/DDBJ whole genome shotgun (WGS) entry which is preliminary data.</text>
</comment>
<gene>
    <name evidence="2" type="ORF">Tco_0841802</name>
</gene>
<reference evidence="2" key="2">
    <citation type="submission" date="2022-01" db="EMBL/GenBank/DDBJ databases">
        <authorList>
            <person name="Yamashiro T."/>
            <person name="Shiraishi A."/>
            <person name="Satake H."/>
            <person name="Nakayama K."/>
        </authorList>
    </citation>
    <scope>NUCLEOTIDE SEQUENCE</scope>
</reference>
<accession>A0ABQ5AXF0</accession>
<evidence type="ECO:0000256" key="1">
    <source>
        <dbReference type="SAM" id="MobiDB-lite"/>
    </source>
</evidence>
<organism evidence="2 3">
    <name type="scientific">Tanacetum coccineum</name>
    <dbReference type="NCBI Taxonomy" id="301880"/>
    <lineage>
        <taxon>Eukaryota</taxon>
        <taxon>Viridiplantae</taxon>
        <taxon>Streptophyta</taxon>
        <taxon>Embryophyta</taxon>
        <taxon>Tracheophyta</taxon>
        <taxon>Spermatophyta</taxon>
        <taxon>Magnoliopsida</taxon>
        <taxon>eudicotyledons</taxon>
        <taxon>Gunneridae</taxon>
        <taxon>Pentapetalae</taxon>
        <taxon>asterids</taxon>
        <taxon>campanulids</taxon>
        <taxon>Asterales</taxon>
        <taxon>Asteraceae</taxon>
        <taxon>Asteroideae</taxon>
        <taxon>Anthemideae</taxon>
        <taxon>Anthemidinae</taxon>
        <taxon>Tanacetum</taxon>
    </lineage>
</organism>
<evidence type="ECO:0000313" key="3">
    <source>
        <dbReference type="Proteomes" id="UP001151760"/>
    </source>
</evidence>
<dbReference type="CDD" id="cd00303">
    <property type="entry name" value="retropepsin_like"/>
    <property type="match status" value="1"/>
</dbReference>
<dbReference type="InterPro" id="IPR021109">
    <property type="entry name" value="Peptidase_aspartic_dom_sf"/>
</dbReference>
<proteinExistence type="predicted"/>
<dbReference type="SUPFAM" id="SSF50630">
    <property type="entry name" value="Acid proteases"/>
    <property type="match status" value="1"/>
</dbReference>
<keyword evidence="2" id="KW-0808">Transferase</keyword>
<sequence>MEEMLNKFIDEGKREHEEMRAFIYDFQTNNELLFKERNNSLIELRFGVQELLNVINNVLMIDCDVKGVTTRGGKTTTQDVHDNHTNVPPKEPVVAEPEKPVGSNEVLTNERPQITSEPVVQPSNEQLHINLPFIEALAQMPKYAKFLKSLLTNKARLEEACKIIMNERCSAVLLNKLPSKEKDPGSFTIPCDIGQLHIDNALADLGASISLMPYTMYKKLGLGEPKATRMSLELADRSIQYPRGIIKNVLIKVDKFVLPIDFVILDMPEDSRVPIILGRPFLATARAMIDVFNKKITLRVGDDEVVFDVDQSIKRPTTEDDECYGIDDLDETINEEA</sequence>
<protein>
    <submittedName>
        <fullName evidence="2">DNA-directed DNA polymerase</fullName>
    </submittedName>
</protein>